<dbReference type="Pfam" id="PF00892">
    <property type="entry name" value="EamA"/>
    <property type="match status" value="2"/>
</dbReference>
<dbReference type="PANTHER" id="PTHR32322">
    <property type="entry name" value="INNER MEMBRANE TRANSPORTER"/>
    <property type="match status" value="1"/>
</dbReference>
<sequence>MKNKKILLIIFYVIGSSIVTILQRYLTFYFDTFTQNFYRFLAGSSSLLLISFLYYPRDLKEILKNKKIIKNIFLLSGMLAAFMFFYIEGLSHISATITGFIFTLSLPLTILLTVLFFPSEKAVLKRKGFYIGFFLTFGGTIGFIFSKGNLNFEYSIGITFIIIATLIGVFTTLLQKRLIANLNTVCVSALITAFMCPFFFISSLIWGNLSRVANAPLLTNIILFVSGVYGLMIGINLALMNIKISGILITRIAELSIPVFIALFAFIFLKESLNVLQTIFGIIIIVGSLIVTLRTIH</sequence>
<dbReference type="GO" id="GO:0005886">
    <property type="term" value="C:plasma membrane"/>
    <property type="evidence" value="ECO:0007669"/>
    <property type="project" value="UniProtKB-SubCell"/>
</dbReference>
<feature type="domain" description="EamA" evidence="7">
    <location>
        <begin position="5"/>
        <end position="142"/>
    </location>
</feature>
<feature type="transmembrane region" description="Helical" evidence="6">
    <location>
        <begin position="7"/>
        <end position="25"/>
    </location>
</feature>
<dbReference type="InterPro" id="IPR050638">
    <property type="entry name" value="AA-Vitamin_Transporters"/>
</dbReference>
<evidence type="ECO:0000313" key="8">
    <source>
        <dbReference type="EMBL" id="OIN97664.1"/>
    </source>
</evidence>
<evidence type="ECO:0000256" key="5">
    <source>
        <dbReference type="ARBA" id="ARBA00023136"/>
    </source>
</evidence>
<dbReference type="PANTHER" id="PTHR32322:SF18">
    <property type="entry name" value="S-ADENOSYLMETHIONINE_S-ADENOSYLHOMOCYSTEINE TRANSPORTER"/>
    <property type="match status" value="1"/>
</dbReference>
<feature type="transmembrane region" description="Helical" evidence="6">
    <location>
        <begin position="93"/>
        <end position="117"/>
    </location>
</feature>
<comment type="caution">
    <text evidence="8">The sequence shown here is derived from an EMBL/GenBank/DDBJ whole genome shotgun (WGS) entry which is preliminary data.</text>
</comment>
<dbReference type="AlphaFoldDB" id="A0A1J4SEE9"/>
<name>A0A1J4SEE9_9BACT</name>
<feature type="transmembrane region" description="Helical" evidence="6">
    <location>
        <begin position="129"/>
        <end position="146"/>
    </location>
</feature>
<dbReference type="Proteomes" id="UP000182278">
    <property type="component" value="Unassembled WGS sequence"/>
</dbReference>
<evidence type="ECO:0000256" key="2">
    <source>
        <dbReference type="ARBA" id="ARBA00022475"/>
    </source>
</evidence>
<accession>A0A1J4SEE9</accession>
<evidence type="ECO:0000313" key="9">
    <source>
        <dbReference type="Proteomes" id="UP000182278"/>
    </source>
</evidence>
<feature type="transmembrane region" description="Helical" evidence="6">
    <location>
        <begin position="218"/>
        <end position="240"/>
    </location>
</feature>
<gene>
    <name evidence="8" type="ORF">AUJ66_02470</name>
</gene>
<proteinExistence type="predicted"/>
<evidence type="ECO:0000256" key="6">
    <source>
        <dbReference type="SAM" id="Phobius"/>
    </source>
</evidence>
<dbReference type="InterPro" id="IPR000620">
    <property type="entry name" value="EamA_dom"/>
</dbReference>
<feature type="transmembrane region" description="Helical" evidence="6">
    <location>
        <begin position="275"/>
        <end position="296"/>
    </location>
</feature>
<evidence type="ECO:0000256" key="1">
    <source>
        <dbReference type="ARBA" id="ARBA00004651"/>
    </source>
</evidence>
<keyword evidence="3 6" id="KW-0812">Transmembrane</keyword>
<evidence type="ECO:0000256" key="4">
    <source>
        <dbReference type="ARBA" id="ARBA00022989"/>
    </source>
</evidence>
<feature type="transmembrane region" description="Helical" evidence="6">
    <location>
        <begin position="37"/>
        <end position="56"/>
    </location>
</feature>
<dbReference type="EMBL" id="MNUO01000039">
    <property type="protein sequence ID" value="OIN97664.1"/>
    <property type="molecule type" value="Genomic_DNA"/>
</dbReference>
<evidence type="ECO:0000259" key="7">
    <source>
        <dbReference type="Pfam" id="PF00892"/>
    </source>
</evidence>
<feature type="transmembrane region" description="Helical" evidence="6">
    <location>
        <begin position="185"/>
        <end position="206"/>
    </location>
</feature>
<reference evidence="8 9" key="1">
    <citation type="journal article" date="2016" name="Environ. Microbiol.">
        <title>Genomic resolution of a cold subsurface aquifer community provides metabolic insights for novel microbes adapted to high CO concentrations.</title>
        <authorList>
            <person name="Probst A.J."/>
            <person name="Castelle C.J."/>
            <person name="Singh A."/>
            <person name="Brown C.T."/>
            <person name="Anantharaman K."/>
            <person name="Sharon I."/>
            <person name="Hug L.A."/>
            <person name="Burstein D."/>
            <person name="Emerson J.B."/>
            <person name="Thomas B.C."/>
            <person name="Banfield J.F."/>
        </authorList>
    </citation>
    <scope>NUCLEOTIDE SEQUENCE [LARGE SCALE GENOMIC DNA]</scope>
    <source>
        <strain evidence="8">CG1_02_38_46</strain>
    </source>
</reference>
<organism evidence="8 9">
    <name type="scientific">Candidatus Desantisbacteria bacterium CG1_02_38_46</name>
    <dbReference type="NCBI Taxonomy" id="1817893"/>
    <lineage>
        <taxon>Bacteria</taxon>
        <taxon>Candidatus Desantisiibacteriota</taxon>
    </lineage>
</organism>
<feature type="transmembrane region" description="Helical" evidence="6">
    <location>
        <begin position="68"/>
        <end position="87"/>
    </location>
</feature>
<comment type="subcellular location">
    <subcellularLocation>
        <location evidence="1">Cell membrane</location>
        <topology evidence="1">Multi-pass membrane protein</topology>
    </subcellularLocation>
</comment>
<evidence type="ECO:0000256" key="3">
    <source>
        <dbReference type="ARBA" id="ARBA00022692"/>
    </source>
</evidence>
<protein>
    <recommendedName>
        <fullName evidence="7">EamA domain-containing protein</fullName>
    </recommendedName>
</protein>
<keyword evidence="4 6" id="KW-1133">Transmembrane helix</keyword>
<keyword evidence="2" id="KW-1003">Cell membrane</keyword>
<feature type="transmembrane region" description="Helical" evidence="6">
    <location>
        <begin position="152"/>
        <end position="173"/>
    </location>
</feature>
<feature type="domain" description="EamA" evidence="7">
    <location>
        <begin position="156"/>
        <end position="292"/>
    </location>
</feature>
<dbReference type="STRING" id="1817893.AUJ66_02470"/>
<keyword evidence="5 6" id="KW-0472">Membrane</keyword>
<feature type="transmembrane region" description="Helical" evidence="6">
    <location>
        <begin position="252"/>
        <end position="269"/>
    </location>
</feature>